<keyword evidence="3 5" id="KW-1133">Transmembrane helix</keyword>
<feature type="transmembrane region" description="Helical" evidence="5">
    <location>
        <begin position="517"/>
        <end position="537"/>
    </location>
</feature>
<accession>A0ABQ8QLK8</accession>
<dbReference type="Pfam" id="PF13520">
    <property type="entry name" value="AA_permease_2"/>
    <property type="match status" value="1"/>
</dbReference>
<reference evidence="6" key="1">
    <citation type="submission" date="2022-08" db="EMBL/GenBank/DDBJ databases">
        <authorList>
            <consortium name="DOE Joint Genome Institute"/>
            <person name="Min B."/>
            <person name="Riley R."/>
            <person name="Sierra-Patev S."/>
            <person name="Naranjo-Ortiz M."/>
            <person name="Looney B."/>
            <person name="Konkel Z."/>
            <person name="Slot J.C."/>
            <person name="Sakamoto Y."/>
            <person name="Steenwyk J.L."/>
            <person name="Rokas A."/>
            <person name="Carro J."/>
            <person name="Camarero S."/>
            <person name="Ferreira P."/>
            <person name="Molpeceres G."/>
            <person name="Ruiz-Duenas F.J."/>
            <person name="Serrano A."/>
            <person name="Henrissat B."/>
            <person name="Drula E."/>
            <person name="Hughes K.W."/>
            <person name="Mata J.L."/>
            <person name="Ishikawa N.K."/>
            <person name="Vargas-Isla R."/>
            <person name="Ushijima S."/>
            <person name="Smith C.A."/>
            <person name="Ahrendt S."/>
            <person name="Andreopoulos W."/>
            <person name="He G."/>
            <person name="Labutti K."/>
            <person name="Lipzen A."/>
            <person name="Ng V."/>
            <person name="Sandor L."/>
            <person name="Barry K."/>
            <person name="Martinez A.T."/>
            <person name="Xiao Y."/>
            <person name="Gibbons J.G."/>
            <person name="Terashima K."/>
            <person name="Hibbett D.S."/>
            <person name="Grigoriev I.V."/>
        </authorList>
    </citation>
    <scope>NUCLEOTIDE SEQUENCE</scope>
    <source>
        <strain evidence="6">TFB10827</strain>
    </source>
</reference>
<feature type="transmembrane region" description="Helical" evidence="5">
    <location>
        <begin position="209"/>
        <end position="235"/>
    </location>
</feature>
<evidence type="ECO:0000256" key="1">
    <source>
        <dbReference type="ARBA" id="ARBA00004141"/>
    </source>
</evidence>
<evidence type="ECO:0000313" key="7">
    <source>
        <dbReference type="Proteomes" id="UP001163828"/>
    </source>
</evidence>
<evidence type="ECO:0000256" key="4">
    <source>
        <dbReference type="ARBA" id="ARBA00023136"/>
    </source>
</evidence>
<feature type="transmembrane region" description="Helical" evidence="5">
    <location>
        <begin position="543"/>
        <end position="560"/>
    </location>
</feature>
<dbReference type="InterPro" id="IPR002293">
    <property type="entry name" value="AA/rel_permease1"/>
</dbReference>
<feature type="transmembrane region" description="Helical" evidence="5">
    <location>
        <begin position="272"/>
        <end position="295"/>
    </location>
</feature>
<dbReference type="Proteomes" id="UP001163828">
    <property type="component" value="Unassembled WGS sequence"/>
</dbReference>
<feature type="transmembrane region" description="Helical" evidence="5">
    <location>
        <begin position="133"/>
        <end position="155"/>
    </location>
</feature>
<comment type="subcellular location">
    <subcellularLocation>
        <location evidence="1">Membrane</location>
        <topology evidence="1">Multi-pass membrane protein</topology>
    </subcellularLocation>
</comment>
<dbReference type="EMBL" id="MU790540">
    <property type="protein sequence ID" value="KAJ3999369.1"/>
    <property type="molecule type" value="Genomic_DNA"/>
</dbReference>
<feature type="transmembrane region" description="Helical" evidence="5">
    <location>
        <begin position="402"/>
        <end position="427"/>
    </location>
</feature>
<comment type="caution">
    <text evidence="6">The sequence shown here is derived from an EMBL/GenBank/DDBJ whole genome shotgun (WGS) entry which is preliminary data.</text>
</comment>
<keyword evidence="2 5" id="KW-0812">Transmembrane</keyword>
<proteinExistence type="predicted"/>
<feature type="transmembrane region" description="Helical" evidence="5">
    <location>
        <begin position="362"/>
        <end position="382"/>
    </location>
</feature>
<feature type="transmembrane region" description="Helical" evidence="5">
    <location>
        <begin position="448"/>
        <end position="467"/>
    </location>
</feature>
<gene>
    <name evidence="6" type="ORF">F5050DRAFT_1565229</name>
</gene>
<organism evidence="6 7">
    <name type="scientific">Lentinula boryana</name>
    <dbReference type="NCBI Taxonomy" id="40481"/>
    <lineage>
        <taxon>Eukaryota</taxon>
        <taxon>Fungi</taxon>
        <taxon>Dikarya</taxon>
        <taxon>Basidiomycota</taxon>
        <taxon>Agaricomycotina</taxon>
        <taxon>Agaricomycetes</taxon>
        <taxon>Agaricomycetidae</taxon>
        <taxon>Agaricales</taxon>
        <taxon>Marasmiineae</taxon>
        <taxon>Omphalotaceae</taxon>
        <taxon>Lentinula</taxon>
    </lineage>
</organism>
<evidence type="ECO:0000313" key="6">
    <source>
        <dbReference type="EMBL" id="KAJ3999369.1"/>
    </source>
</evidence>
<keyword evidence="4 5" id="KW-0472">Membrane</keyword>
<feature type="transmembrane region" description="Helical" evidence="5">
    <location>
        <begin position="322"/>
        <end position="342"/>
    </location>
</feature>
<dbReference type="Gene3D" id="1.20.1740.10">
    <property type="entry name" value="Amino acid/polyamine transporter I"/>
    <property type="match status" value="1"/>
</dbReference>
<dbReference type="PANTHER" id="PTHR43243">
    <property type="entry name" value="INNER MEMBRANE TRANSPORTER YGJI-RELATED"/>
    <property type="match status" value="1"/>
</dbReference>
<sequence length="716" mass="79170">MPKHLQHDEHTETPNNTNWIAIEPIQRTNAPHPAHRTFQLSFTLLRSNSTLRPLASLNPPSFDESQYDIILRRQRVRPPLGPTRKSTTIPSRFLNLSNDFEFAGWGTIHHLQLEGSDYEAGEARIKQNDETKVLGQFTASALAGNAVLGSVFYALPAVVGVASVYSPISLFIATLTLFVWRPIMEELGSALPICGAPYSYILNVSSKTLALLGAALLFLDFASTSVVSAATATSYLAGEVMLPFPDFVGTILVLAIFTLVSLSGIKESARVALCVLTLHLITMTILIIAGAVHWASIGNDQFKENWHDGKASSASEITKQTFNGFCLGMLSLTGFECTPAYIARIKPGRLPLVLRNLHYPAIVLNCVLMMLVLAIVPLETILEGDNILSLLAEKAFGKGLRLYIAVNAIIVLCGGVLTGILSACELLEQLTLDRLIPRSFSRVMPLTNAPYVSVFSFIAFSGIIYASTGAQLSIVSKMRVTPHKFSLVWLVVMSLFPLALLLLKFNRGRLPRTPNTPFWVVLLAMALVPIVFTGNIIVDPTTAGYFAAYLIVIVIFFSATQNKTHILKWIYGIYDQFPSLHRWSFTKSWAEKIIDLMRTLKRQPMCILVRTDEINRLFQMIMYVRDNEETASVKIVHFLDEEFGVPSELEANARILDEAFPEITIDLIIVTGTFNPINVAALAHRLDIPPSLMFMNCPGPTFKYNVADLGTRIITL</sequence>
<feature type="transmembrane region" description="Helical" evidence="5">
    <location>
        <begin position="247"/>
        <end position="265"/>
    </location>
</feature>
<feature type="transmembrane region" description="Helical" evidence="5">
    <location>
        <begin position="161"/>
        <end position="180"/>
    </location>
</feature>
<dbReference type="PANTHER" id="PTHR43243:SF20">
    <property type="entry name" value="CATIONIC AMINO ACID TRANSPORTER 3"/>
    <property type="match status" value="1"/>
</dbReference>
<feature type="transmembrane region" description="Helical" evidence="5">
    <location>
        <begin position="487"/>
        <end position="505"/>
    </location>
</feature>
<evidence type="ECO:0000256" key="5">
    <source>
        <dbReference type="SAM" id="Phobius"/>
    </source>
</evidence>
<name>A0ABQ8QLK8_9AGAR</name>
<keyword evidence="7" id="KW-1185">Reference proteome</keyword>
<evidence type="ECO:0000256" key="3">
    <source>
        <dbReference type="ARBA" id="ARBA00022989"/>
    </source>
</evidence>
<protein>
    <submittedName>
        <fullName evidence="6">AAAP amino acid permease</fullName>
    </submittedName>
</protein>
<evidence type="ECO:0000256" key="2">
    <source>
        <dbReference type="ARBA" id="ARBA00022692"/>
    </source>
</evidence>